<dbReference type="AlphaFoldDB" id="A0A4Z0M8G4"/>
<comment type="catalytic activity">
    <reaction evidence="8">
        <text>(6S)-5,6,7,8-tetrahydrofolate + NADP(+) = 7,8-dihydrofolate + NADPH + H(+)</text>
        <dbReference type="Rhea" id="RHEA:15009"/>
        <dbReference type="ChEBI" id="CHEBI:15378"/>
        <dbReference type="ChEBI" id="CHEBI:57451"/>
        <dbReference type="ChEBI" id="CHEBI:57453"/>
        <dbReference type="ChEBI" id="CHEBI:57783"/>
        <dbReference type="ChEBI" id="CHEBI:58349"/>
        <dbReference type="EC" id="1.5.1.3"/>
    </reaction>
</comment>
<evidence type="ECO:0000256" key="3">
    <source>
        <dbReference type="ARBA" id="ARBA00012856"/>
    </source>
</evidence>
<evidence type="ECO:0000256" key="5">
    <source>
        <dbReference type="ARBA" id="ARBA00022857"/>
    </source>
</evidence>
<dbReference type="EC" id="1.5.1.3" evidence="3 8"/>
<dbReference type="PIRSF" id="PIRSF000194">
    <property type="entry name" value="DHFR"/>
    <property type="match status" value="1"/>
</dbReference>
<proteinExistence type="inferred from homology"/>
<dbReference type="GO" id="GO:0046452">
    <property type="term" value="P:dihydrofolate metabolic process"/>
    <property type="evidence" value="ECO:0007669"/>
    <property type="project" value="TreeGrafter"/>
</dbReference>
<dbReference type="InterPro" id="IPR017925">
    <property type="entry name" value="DHFR_CS"/>
</dbReference>
<dbReference type="GO" id="GO:0006730">
    <property type="term" value="P:one-carbon metabolic process"/>
    <property type="evidence" value="ECO:0007669"/>
    <property type="project" value="UniProtKB-KW"/>
</dbReference>
<keyword evidence="12" id="KW-1185">Reference proteome</keyword>
<gene>
    <name evidence="11" type="ORF">E4634_02510</name>
</gene>
<evidence type="ECO:0000256" key="1">
    <source>
        <dbReference type="ARBA" id="ARBA00004903"/>
    </source>
</evidence>
<dbReference type="Pfam" id="PF00186">
    <property type="entry name" value="DHFR_1"/>
    <property type="match status" value="1"/>
</dbReference>
<dbReference type="Gene3D" id="3.40.430.10">
    <property type="entry name" value="Dihydrofolate Reductase, subunit A"/>
    <property type="match status" value="1"/>
</dbReference>
<feature type="domain" description="DHFR" evidence="10">
    <location>
        <begin position="3"/>
        <end position="168"/>
    </location>
</feature>
<dbReference type="PANTHER" id="PTHR48069">
    <property type="entry name" value="DIHYDROFOLATE REDUCTASE"/>
    <property type="match status" value="1"/>
</dbReference>
<dbReference type="OrthoDB" id="9804315at2"/>
<evidence type="ECO:0000256" key="6">
    <source>
        <dbReference type="ARBA" id="ARBA00023002"/>
    </source>
</evidence>
<dbReference type="FunFam" id="3.40.430.10:FF:000001">
    <property type="entry name" value="Dihydrofolate reductase"/>
    <property type="match status" value="1"/>
</dbReference>
<dbReference type="SUPFAM" id="SSF53597">
    <property type="entry name" value="Dihydrofolate reductase-like"/>
    <property type="match status" value="1"/>
</dbReference>
<dbReference type="InterPro" id="IPR001796">
    <property type="entry name" value="DHFR_dom"/>
</dbReference>
<dbReference type="CDD" id="cd00209">
    <property type="entry name" value="DHFR"/>
    <property type="match status" value="1"/>
</dbReference>
<sequence>MPRLAVIVAAATNDVIGRDGGLPWHLPADLKHFRDITMGKPMLMGRKTYDSIGRPLPGRTSIVVTRDTAWSAPAGVHVVYSEEQGQALAAELAREQGLEEYMLIGGAQLYASLLPQAQRIYLTRVQVEVRGDARFPALDAGEWREVSREDHAADDKNPTGYSFIVLDRVVTVI</sequence>
<keyword evidence="4 8" id="KW-0554">One-carbon metabolism</keyword>
<dbReference type="PRINTS" id="PR00070">
    <property type="entry name" value="DHFR"/>
</dbReference>
<evidence type="ECO:0000313" key="11">
    <source>
        <dbReference type="EMBL" id="TGD75764.1"/>
    </source>
</evidence>
<dbReference type="PROSITE" id="PS00075">
    <property type="entry name" value="DHFR_1"/>
    <property type="match status" value="1"/>
</dbReference>
<dbReference type="Proteomes" id="UP000298050">
    <property type="component" value="Unassembled WGS sequence"/>
</dbReference>
<evidence type="ECO:0000256" key="2">
    <source>
        <dbReference type="ARBA" id="ARBA00009539"/>
    </source>
</evidence>
<evidence type="ECO:0000256" key="4">
    <source>
        <dbReference type="ARBA" id="ARBA00022563"/>
    </source>
</evidence>
<dbReference type="EMBL" id="SRLE01000002">
    <property type="protein sequence ID" value="TGD75764.1"/>
    <property type="molecule type" value="Genomic_DNA"/>
</dbReference>
<keyword evidence="5 8" id="KW-0521">NADP</keyword>
<organism evidence="11 12">
    <name type="scientific">Mangrovimicrobium sediminis</name>
    <dbReference type="NCBI Taxonomy" id="2562682"/>
    <lineage>
        <taxon>Bacteria</taxon>
        <taxon>Pseudomonadati</taxon>
        <taxon>Pseudomonadota</taxon>
        <taxon>Gammaproteobacteria</taxon>
        <taxon>Cellvibrionales</taxon>
        <taxon>Halieaceae</taxon>
        <taxon>Mangrovimicrobium</taxon>
    </lineage>
</organism>
<comment type="caution">
    <text evidence="11">The sequence shown here is derived from an EMBL/GenBank/DDBJ whole genome shotgun (WGS) entry which is preliminary data.</text>
</comment>
<comment type="function">
    <text evidence="7 8">Key enzyme in folate metabolism. Catalyzes an essential reaction for de novo glycine and purine synthesis, and for DNA precursor synthesis.</text>
</comment>
<dbReference type="GO" id="GO:0046655">
    <property type="term" value="P:folic acid metabolic process"/>
    <property type="evidence" value="ECO:0007669"/>
    <property type="project" value="TreeGrafter"/>
</dbReference>
<dbReference type="UniPathway" id="UPA00077">
    <property type="reaction ID" value="UER00158"/>
</dbReference>
<dbReference type="PROSITE" id="PS51330">
    <property type="entry name" value="DHFR_2"/>
    <property type="match status" value="1"/>
</dbReference>
<evidence type="ECO:0000256" key="7">
    <source>
        <dbReference type="ARBA" id="ARBA00025067"/>
    </source>
</evidence>
<dbReference type="GO" id="GO:0005829">
    <property type="term" value="C:cytosol"/>
    <property type="evidence" value="ECO:0007669"/>
    <property type="project" value="TreeGrafter"/>
</dbReference>
<evidence type="ECO:0000256" key="8">
    <source>
        <dbReference type="PIRNR" id="PIRNR000194"/>
    </source>
</evidence>
<evidence type="ECO:0000256" key="9">
    <source>
        <dbReference type="RuleBase" id="RU004474"/>
    </source>
</evidence>
<reference evidence="11 12" key="1">
    <citation type="submission" date="2019-04" db="EMBL/GenBank/DDBJ databases">
        <title>Taxonomy of novel Haliea sp. from mangrove soil of West Coast of India.</title>
        <authorList>
            <person name="Verma A."/>
            <person name="Kumar P."/>
            <person name="Krishnamurthi S."/>
        </authorList>
    </citation>
    <scope>NUCLEOTIDE SEQUENCE [LARGE SCALE GENOMIC DNA]</scope>
    <source>
        <strain evidence="11 12">SAOS-164</strain>
    </source>
</reference>
<accession>A0A4Z0M8G4</accession>
<dbReference type="InterPro" id="IPR024072">
    <property type="entry name" value="DHFR-like_dom_sf"/>
</dbReference>
<protein>
    <recommendedName>
        <fullName evidence="3 8">Dihydrofolate reductase</fullName>
        <ecNumber evidence="3 8">1.5.1.3</ecNumber>
    </recommendedName>
</protein>
<dbReference type="GO" id="GO:0070401">
    <property type="term" value="F:NADP+ binding"/>
    <property type="evidence" value="ECO:0007669"/>
    <property type="project" value="UniProtKB-ARBA"/>
</dbReference>
<dbReference type="InterPro" id="IPR012259">
    <property type="entry name" value="DHFR"/>
</dbReference>
<evidence type="ECO:0000313" key="12">
    <source>
        <dbReference type="Proteomes" id="UP000298050"/>
    </source>
</evidence>
<dbReference type="GO" id="GO:0004146">
    <property type="term" value="F:dihydrofolate reductase activity"/>
    <property type="evidence" value="ECO:0007669"/>
    <property type="project" value="UniProtKB-EC"/>
</dbReference>
<name>A0A4Z0M8G4_9GAMM</name>
<keyword evidence="6 8" id="KW-0560">Oxidoreductase</keyword>
<dbReference type="RefSeq" id="WP_135441016.1">
    <property type="nucleotide sequence ID" value="NZ_SRLE01000002.1"/>
</dbReference>
<evidence type="ECO:0000259" key="10">
    <source>
        <dbReference type="PROSITE" id="PS51330"/>
    </source>
</evidence>
<comment type="similarity">
    <text evidence="2 8 9">Belongs to the dihydrofolate reductase family.</text>
</comment>
<dbReference type="PANTHER" id="PTHR48069:SF3">
    <property type="entry name" value="DIHYDROFOLATE REDUCTASE"/>
    <property type="match status" value="1"/>
</dbReference>
<comment type="pathway">
    <text evidence="1 8">Cofactor biosynthesis; tetrahydrofolate biosynthesis; 5,6,7,8-tetrahydrofolate from 7,8-dihydrofolate: step 1/1.</text>
</comment>
<dbReference type="GO" id="GO:0046654">
    <property type="term" value="P:tetrahydrofolate biosynthetic process"/>
    <property type="evidence" value="ECO:0007669"/>
    <property type="project" value="UniProtKB-UniPathway"/>
</dbReference>